<organism evidence="2 3">
    <name type="scientific">Fructilactobacillus hinvesii</name>
    <dbReference type="NCBI Taxonomy" id="2940300"/>
    <lineage>
        <taxon>Bacteria</taxon>
        <taxon>Bacillati</taxon>
        <taxon>Bacillota</taxon>
        <taxon>Bacilli</taxon>
        <taxon>Lactobacillales</taxon>
        <taxon>Lactobacillaceae</taxon>
        <taxon>Fructilactobacillus</taxon>
    </lineage>
</organism>
<keyword evidence="3" id="KW-1185">Reference proteome</keyword>
<name>A0ABY5BTL5_9LACO</name>
<dbReference type="RefSeq" id="WP_252796937.1">
    <property type="nucleotide sequence ID" value="NZ_CP097118.1"/>
</dbReference>
<dbReference type="Proteomes" id="UP001057025">
    <property type="component" value="Chromosome"/>
</dbReference>
<evidence type="ECO:0000313" key="3">
    <source>
        <dbReference type="Proteomes" id="UP001057025"/>
    </source>
</evidence>
<sequence>MRTKNKRMGFTLLESLIVLGLTSFTLITLTVGVRWFNDATVTETAFWHDFANTWNRTIVLARQKQTPATVTFVPHDQIIFRSYNHGNQFQKRINLPPGLSPVRWYEVKITDQGYVKPQTLRWLSTASRTEIWQKFQLGWGSYVNEQHKTNA</sequence>
<accession>A0ABY5BTL5</accession>
<feature type="transmembrane region" description="Helical" evidence="1">
    <location>
        <begin position="12"/>
        <end position="36"/>
    </location>
</feature>
<evidence type="ECO:0000313" key="2">
    <source>
        <dbReference type="EMBL" id="USS87646.1"/>
    </source>
</evidence>
<dbReference type="EMBL" id="CP097118">
    <property type="protein sequence ID" value="USS87646.1"/>
    <property type="molecule type" value="Genomic_DNA"/>
</dbReference>
<gene>
    <name evidence="2" type="ORF">M3M39_05925</name>
</gene>
<proteinExistence type="predicted"/>
<keyword evidence="1" id="KW-1133">Transmembrane helix</keyword>
<keyword evidence="1" id="KW-0812">Transmembrane</keyword>
<reference evidence="2" key="1">
    <citation type="submission" date="2022-05" db="EMBL/GenBank/DDBJ databases">
        <authorList>
            <person name="Oliphant S.A."/>
            <person name="Watson-Haigh N.S."/>
            <person name="Sumby K.M."/>
            <person name="Gardner J.M."/>
            <person name="Jiranek V."/>
        </authorList>
    </citation>
    <scope>NUCLEOTIDE SEQUENCE</scope>
    <source>
        <strain evidence="2">KI11_C11</strain>
    </source>
</reference>
<protein>
    <submittedName>
        <fullName evidence="2">Type II secretion system GspH family protein</fullName>
    </submittedName>
</protein>
<keyword evidence="1" id="KW-0472">Membrane</keyword>
<evidence type="ECO:0000256" key="1">
    <source>
        <dbReference type="SAM" id="Phobius"/>
    </source>
</evidence>